<dbReference type="PANTHER" id="PTHR10913">
    <property type="entry name" value="FOLLISTATIN-RELATED"/>
    <property type="match status" value="1"/>
</dbReference>
<sequence length="109" mass="11742">VSCPLIGCVKPQCPFGYVRDKNGCPTCQCKKLKCRKIFCTLQYAPVCGSDGKTYGNICFLNAADCESEEDITVVHPGPCHVVCPQIECVTPCPFGYIGPVNGCPTCQCK</sequence>
<dbReference type="Pfam" id="PF02822">
    <property type="entry name" value="Antistasin"/>
    <property type="match status" value="2"/>
</dbReference>
<dbReference type="SUPFAM" id="SSF100895">
    <property type="entry name" value="Kazal-type serine protease inhibitors"/>
    <property type="match status" value="1"/>
</dbReference>
<dbReference type="FunFam" id="3.30.60.30:FF:000067">
    <property type="entry name" value="Thrombin inhibitor rhodniin"/>
    <property type="match status" value="1"/>
</dbReference>
<reference evidence="4" key="1">
    <citation type="submission" date="2020-04" db="EMBL/GenBank/DDBJ databases">
        <authorList>
            <person name="Alioto T."/>
            <person name="Alioto T."/>
            <person name="Gomez Garrido J."/>
        </authorList>
    </citation>
    <scope>NUCLEOTIDE SEQUENCE</scope>
    <source>
        <strain evidence="4">A484AB</strain>
    </source>
</reference>
<keyword evidence="1" id="KW-0646">Protease inhibitor</keyword>
<name>A0A6S7K313_PARCT</name>
<dbReference type="AlphaFoldDB" id="A0A6S7K313"/>
<dbReference type="CDD" id="cd00104">
    <property type="entry name" value="KAZAL_FS"/>
    <property type="match status" value="1"/>
</dbReference>
<dbReference type="Gene3D" id="2.10.22.10">
    <property type="entry name" value="Antistasin, domain 1"/>
    <property type="match status" value="1"/>
</dbReference>
<dbReference type="InterPro" id="IPR050653">
    <property type="entry name" value="Prot_Inhib_GrowthFact_Antg"/>
</dbReference>
<keyword evidence="3" id="KW-1015">Disulfide bond</keyword>
<accession>A0A6S7K313</accession>
<dbReference type="PROSITE" id="PS51252">
    <property type="entry name" value="ANTISTASIN"/>
    <property type="match status" value="2"/>
</dbReference>
<proteinExistence type="predicted"/>
<gene>
    <name evidence="4" type="ORF">PACLA_8A065348</name>
</gene>
<dbReference type="Gene3D" id="3.30.60.30">
    <property type="match status" value="1"/>
</dbReference>
<dbReference type="InterPro" id="IPR004094">
    <property type="entry name" value="Antistasin-like"/>
</dbReference>
<comment type="caution">
    <text evidence="4">The sequence shown here is derived from an EMBL/GenBank/DDBJ whole genome shotgun (WGS) entry which is preliminary data.</text>
</comment>
<evidence type="ECO:0000256" key="2">
    <source>
        <dbReference type="ARBA" id="ARBA00022900"/>
    </source>
</evidence>
<dbReference type="GO" id="GO:0004867">
    <property type="term" value="F:serine-type endopeptidase inhibitor activity"/>
    <property type="evidence" value="ECO:0007669"/>
    <property type="project" value="UniProtKB-KW"/>
</dbReference>
<dbReference type="PANTHER" id="PTHR10913:SF45">
    <property type="entry name" value="FOLLISTATIN, ISOFORM A-RELATED"/>
    <property type="match status" value="1"/>
</dbReference>
<evidence type="ECO:0000313" key="5">
    <source>
        <dbReference type="Proteomes" id="UP001152795"/>
    </source>
</evidence>
<dbReference type="InterPro" id="IPR002350">
    <property type="entry name" value="Kazal_dom"/>
</dbReference>
<keyword evidence="2" id="KW-0722">Serine protease inhibitor</keyword>
<feature type="non-terminal residue" evidence="4">
    <location>
        <position position="109"/>
    </location>
</feature>
<dbReference type="GO" id="GO:0005576">
    <property type="term" value="C:extracellular region"/>
    <property type="evidence" value="ECO:0007669"/>
    <property type="project" value="TreeGrafter"/>
</dbReference>
<dbReference type="InterPro" id="IPR036058">
    <property type="entry name" value="Kazal_dom_sf"/>
</dbReference>
<dbReference type="SMART" id="SM00280">
    <property type="entry name" value="KAZAL"/>
    <property type="match status" value="1"/>
</dbReference>
<dbReference type="EMBL" id="CACRXK020023535">
    <property type="protein sequence ID" value="CAB4037848.1"/>
    <property type="molecule type" value="Genomic_DNA"/>
</dbReference>
<feature type="non-terminal residue" evidence="4">
    <location>
        <position position="1"/>
    </location>
</feature>
<dbReference type="SUPFAM" id="SSF57262">
    <property type="entry name" value="Leech antihemostatic proteins"/>
    <property type="match status" value="1"/>
</dbReference>
<keyword evidence="5" id="KW-1185">Reference proteome</keyword>
<protein>
    <submittedName>
        <fullName evidence="4">Kazal-type serine ase inhibitor 3</fullName>
    </submittedName>
</protein>
<evidence type="ECO:0000256" key="3">
    <source>
        <dbReference type="ARBA" id="ARBA00023157"/>
    </source>
</evidence>
<organism evidence="4 5">
    <name type="scientific">Paramuricea clavata</name>
    <name type="common">Red gorgonian</name>
    <name type="synonym">Violescent sea-whip</name>
    <dbReference type="NCBI Taxonomy" id="317549"/>
    <lineage>
        <taxon>Eukaryota</taxon>
        <taxon>Metazoa</taxon>
        <taxon>Cnidaria</taxon>
        <taxon>Anthozoa</taxon>
        <taxon>Octocorallia</taxon>
        <taxon>Malacalcyonacea</taxon>
        <taxon>Plexauridae</taxon>
        <taxon>Paramuricea</taxon>
    </lineage>
</organism>
<dbReference type="GO" id="GO:0030154">
    <property type="term" value="P:cell differentiation"/>
    <property type="evidence" value="ECO:0007669"/>
    <property type="project" value="TreeGrafter"/>
</dbReference>
<dbReference type="Proteomes" id="UP001152795">
    <property type="component" value="Unassembled WGS sequence"/>
</dbReference>
<dbReference type="InterPro" id="IPR011061">
    <property type="entry name" value="Hirudin/antistatin"/>
</dbReference>
<dbReference type="Pfam" id="PF07648">
    <property type="entry name" value="Kazal_2"/>
    <property type="match status" value="1"/>
</dbReference>
<dbReference type="OrthoDB" id="5988724at2759"/>
<dbReference type="PROSITE" id="PS51465">
    <property type="entry name" value="KAZAL_2"/>
    <property type="match status" value="1"/>
</dbReference>
<evidence type="ECO:0000313" key="4">
    <source>
        <dbReference type="EMBL" id="CAB4037848.1"/>
    </source>
</evidence>
<evidence type="ECO:0000256" key="1">
    <source>
        <dbReference type="ARBA" id="ARBA00022690"/>
    </source>
</evidence>